<dbReference type="Gene3D" id="1.10.10.1190">
    <property type="entry name" value="Antirestriction protein ArdA, domain 3"/>
    <property type="match status" value="1"/>
</dbReference>
<gene>
    <name evidence="1" type="ORF">SAMN04488118_102511</name>
</gene>
<proteinExistence type="predicted"/>
<dbReference type="Pfam" id="PF07275">
    <property type="entry name" value="ArdA"/>
    <property type="match status" value="1"/>
</dbReference>
<keyword evidence="2" id="KW-1185">Reference proteome</keyword>
<dbReference type="Proteomes" id="UP000198767">
    <property type="component" value="Unassembled WGS sequence"/>
</dbReference>
<evidence type="ECO:0000313" key="1">
    <source>
        <dbReference type="EMBL" id="SCZ55990.1"/>
    </source>
</evidence>
<evidence type="ECO:0000313" key="2">
    <source>
        <dbReference type="Proteomes" id="UP000198767"/>
    </source>
</evidence>
<dbReference type="InterPro" id="IPR041893">
    <property type="entry name" value="ArdA_dom3"/>
</dbReference>
<dbReference type="RefSeq" id="WP_090216886.1">
    <property type="nucleotide sequence ID" value="NZ_FMWG01000002.1"/>
</dbReference>
<reference evidence="1 2" key="1">
    <citation type="submission" date="2016-10" db="EMBL/GenBank/DDBJ databases">
        <authorList>
            <person name="de Groot N.N."/>
        </authorList>
    </citation>
    <scope>NUCLEOTIDE SEQUENCE [LARGE SCALE GENOMIC DNA]</scope>
    <source>
        <strain evidence="1 2">U95</strain>
    </source>
</reference>
<dbReference type="OrthoDB" id="944647at2"/>
<protein>
    <submittedName>
        <fullName evidence="1">Antirestriction protein (ArdA)</fullName>
    </submittedName>
</protein>
<accession>A0A1G5Q3G2</accession>
<dbReference type="InterPro" id="IPR009899">
    <property type="entry name" value="ArdA"/>
</dbReference>
<sequence length="168" mass="19243">MPQLFAQPYDLDAIGFFFESAEEFQTISKRHLNAHFEPVEEYEIQFIDGDDIDAALAKAWGINQANMAGYFTACDGWENYQKKIFIIAVGEIGCDFDPVNVHPEEFDVDLYHVESMAELAEQMIDEGLFGDIPEHLERYIDIDAIARDLHYDYTETEIAGETLIYRAA</sequence>
<organism evidence="1 2">
    <name type="scientific">Epibacterium ulvae</name>
    <dbReference type="NCBI Taxonomy" id="1156985"/>
    <lineage>
        <taxon>Bacteria</taxon>
        <taxon>Pseudomonadati</taxon>
        <taxon>Pseudomonadota</taxon>
        <taxon>Alphaproteobacteria</taxon>
        <taxon>Rhodobacterales</taxon>
        <taxon>Roseobacteraceae</taxon>
        <taxon>Epibacterium</taxon>
    </lineage>
</organism>
<name>A0A1G5Q3G2_9RHOB</name>
<dbReference type="EMBL" id="FMWG01000002">
    <property type="protein sequence ID" value="SCZ55990.1"/>
    <property type="molecule type" value="Genomic_DNA"/>
</dbReference>
<dbReference type="AlphaFoldDB" id="A0A1G5Q3G2"/>